<protein>
    <submittedName>
        <fullName evidence="2">Uncharacterized protein</fullName>
    </submittedName>
</protein>
<reference evidence="2 3" key="1">
    <citation type="journal article" date="2019" name="Plant Biotechnol. J.">
        <title>The red bayberry genome and genetic basis of sex determination.</title>
        <authorList>
            <person name="Jia H.M."/>
            <person name="Jia H.J."/>
            <person name="Cai Q.L."/>
            <person name="Wang Y."/>
            <person name="Zhao H.B."/>
            <person name="Yang W.F."/>
            <person name="Wang G.Y."/>
            <person name="Li Y.H."/>
            <person name="Zhan D.L."/>
            <person name="Shen Y.T."/>
            <person name="Niu Q.F."/>
            <person name="Chang L."/>
            <person name="Qiu J."/>
            <person name="Zhao L."/>
            <person name="Xie H.B."/>
            <person name="Fu W.Y."/>
            <person name="Jin J."/>
            <person name="Li X.W."/>
            <person name="Jiao Y."/>
            <person name="Zhou C.C."/>
            <person name="Tu T."/>
            <person name="Chai C.Y."/>
            <person name="Gao J.L."/>
            <person name="Fan L.J."/>
            <person name="van de Weg E."/>
            <person name="Wang J.Y."/>
            <person name="Gao Z.S."/>
        </authorList>
    </citation>
    <scope>NUCLEOTIDE SEQUENCE [LARGE SCALE GENOMIC DNA]</scope>
    <source>
        <tissue evidence="2">Leaves</tissue>
    </source>
</reference>
<name>A0A6A1WKQ5_9ROSI</name>
<gene>
    <name evidence="2" type="ORF">CJ030_MR1G027867</name>
</gene>
<evidence type="ECO:0000313" key="3">
    <source>
        <dbReference type="Proteomes" id="UP000516437"/>
    </source>
</evidence>
<feature type="region of interest" description="Disordered" evidence="1">
    <location>
        <begin position="1"/>
        <end position="27"/>
    </location>
</feature>
<keyword evidence="3" id="KW-1185">Reference proteome</keyword>
<sequence length="265" mass="28690">MKGNPNLSPSHRSAITEEGNEPVLVPEEDVVLPDVRRDVLPEEDVVLAEEDVVLPDEDVVLSDVGIGEGDSYVEDIAREGEGADSEDEMSNVLGGEFEEADVSDFSESDEEPELYTYAVDNGEDARQASMDWFGRGSNANVDTTEPKIVGGSDDDIWVKDKARPSNGASQPTSKTATQNGEPTEGQGSQPPQLSHGSEPQQSRRSPLKKTAIEGQVSQPSQPLHGSEPPQPSHTAKKITRKRKDKADLVKCRCRPLFTVGRSPCI</sequence>
<evidence type="ECO:0000313" key="2">
    <source>
        <dbReference type="EMBL" id="KAB1225862.1"/>
    </source>
</evidence>
<feature type="compositionally biased region" description="Polar residues" evidence="1">
    <location>
        <begin position="1"/>
        <end position="13"/>
    </location>
</feature>
<dbReference type="EMBL" id="RXIC02000019">
    <property type="protein sequence ID" value="KAB1225862.1"/>
    <property type="molecule type" value="Genomic_DNA"/>
</dbReference>
<proteinExistence type="predicted"/>
<accession>A0A6A1WKQ5</accession>
<comment type="caution">
    <text evidence="2">The sequence shown here is derived from an EMBL/GenBank/DDBJ whole genome shotgun (WGS) entry which is preliminary data.</text>
</comment>
<feature type="compositionally biased region" description="Basic residues" evidence="1">
    <location>
        <begin position="234"/>
        <end position="243"/>
    </location>
</feature>
<organism evidence="2 3">
    <name type="scientific">Morella rubra</name>
    <name type="common">Chinese bayberry</name>
    <dbReference type="NCBI Taxonomy" id="262757"/>
    <lineage>
        <taxon>Eukaryota</taxon>
        <taxon>Viridiplantae</taxon>
        <taxon>Streptophyta</taxon>
        <taxon>Embryophyta</taxon>
        <taxon>Tracheophyta</taxon>
        <taxon>Spermatophyta</taxon>
        <taxon>Magnoliopsida</taxon>
        <taxon>eudicotyledons</taxon>
        <taxon>Gunneridae</taxon>
        <taxon>Pentapetalae</taxon>
        <taxon>rosids</taxon>
        <taxon>fabids</taxon>
        <taxon>Fagales</taxon>
        <taxon>Myricaceae</taxon>
        <taxon>Morella</taxon>
    </lineage>
</organism>
<evidence type="ECO:0000256" key="1">
    <source>
        <dbReference type="SAM" id="MobiDB-lite"/>
    </source>
</evidence>
<feature type="region of interest" description="Disordered" evidence="1">
    <location>
        <begin position="128"/>
        <end position="247"/>
    </location>
</feature>
<feature type="compositionally biased region" description="Polar residues" evidence="1">
    <location>
        <begin position="166"/>
        <end position="204"/>
    </location>
</feature>
<dbReference type="AlphaFoldDB" id="A0A6A1WKQ5"/>
<dbReference type="Proteomes" id="UP000516437">
    <property type="component" value="Chromosome 1"/>
</dbReference>